<evidence type="ECO:0000256" key="10">
    <source>
        <dbReference type="SAM" id="SignalP"/>
    </source>
</evidence>
<evidence type="ECO:0000256" key="5">
    <source>
        <dbReference type="ARBA" id="ARBA00022960"/>
    </source>
</evidence>
<keyword evidence="9" id="KW-0961">Cell wall biogenesis/degradation</keyword>
<dbReference type="GO" id="GO:0008658">
    <property type="term" value="F:penicillin binding"/>
    <property type="evidence" value="ECO:0007669"/>
    <property type="project" value="InterPro"/>
</dbReference>
<dbReference type="Gene3D" id="3.30.1150.10">
    <property type="match status" value="1"/>
</dbReference>
<dbReference type="Gene3D" id="3.90.1310.10">
    <property type="entry name" value="Penicillin-binding protein 2a (Domain 2)"/>
    <property type="match status" value="1"/>
</dbReference>
<dbReference type="InterPro" id="IPR002509">
    <property type="entry name" value="NODB_dom"/>
</dbReference>
<dbReference type="NCBIfam" id="TIGR01045">
    <property type="entry name" value="RPE1"/>
    <property type="match status" value="1"/>
</dbReference>
<evidence type="ECO:0000256" key="1">
    <source>
        <dbReference type="ARBA" id="ARBA00004167"/>
    </source>
</evidence>
<dbReference type="InterPro" id="IPR001460">
    <property type="entry name" value="PCN-bd_Tpept"/>
</dbReference>
<keyword evidence="6" id="KW-0573">Peptidoglycan synthesis</keyword>
<dbReference type="InterPro" id="IPR005728">
    <property type="entry name" value="RPE1"/>
</dbReference>
<dbReference type="OrthoDB" id="10267935at2759"/>
<dbReference type="AlphaFoldDB" id="A0A5E4NQU5"/>
<protein>
    <submittedName>
        <fullName evidence="12">Glycoside hydrolase/deacetylase, beta/alpha-barrel,NodB homology domain,Rickettsial palindromic</fullName>
    </submittedName>
</protein>
<dbReference type="PROSITE" id="PS51677">
    <property type="entry name" value="NODB"/>
    <property type="match status" value="1"/>
</dbReference>
<dbReference type="Gene3D" id="3.20.20.370">
    <property type="entry name" value="Glycoside hydrolase/deacetylase"/>
    <property type="match status" value="1"/>
</dbReference>
<evidence type="ECO:0000256" key="7">
    <source>
        <dbReference type="ARBA" id="ARBA00022989"/>
    </source>
</evidence>
<evidence type="ECO:0000256" key="8">
    <source>
        <dbReference type="ARBA" id="ARBA00023136"/>
    </source>
</evidence>
<dbReference type="EMBL" id="CABPRJ010002472">
    <property type="protein sequence ID" value="VVC46341.1"/>
    <property type="molecule type" value="Genomic_DNA"/>
</dbReference>
<dbReference type="Proteomes" id="UP000325440">
    <property type="component" value="Unassembled WGS sequence"/>
</dbReference>
<dbReference type="SUPFAM" id="SSF56601">
    <property type="entry name" value="beta-lactamase/transpeptidase-like"/>
    <property type="match status" value="1"/>
</dbReference>
<keyword evidence="3" id="KW-1003">Cell membrane</keyword>
<feature type="chain" id="PRO_5023097457" evidence="10">
    <location>
        <begin position="22"/>
        <end position="907"/>
    </location>
</feature>
<feature type="domain" description="NodB homology" evidence="11">
    <location>
        <begin position="244"/>
        <end position="424"/>
    </location>
</feature>
<sequence length="907" mass="102843">MRFFSCKLILSLCCFLFFSLSLQSQIRDTEFIPIPKRKKQVNTTTSKSREIIEIQEKVIIDGDDPLPKRKRNLKFIEKPELKNEVKTIDHQNNASIIAKVTDSIRNKLTECWNVPANMAYQKSFSIKINLLLSPQGEVVIADVVDENSYQGNTLFSTVFCGGCNFNIRPLSKPIYGEKFLGEVQASTAEYLNVFEERSSASTTKLPSEIKFQKRSIPYYGLDCHMNLSHRNLSNVKKLLNKEDKFVAITFDDGPSYKTVNTIIDILKTHESKATFFLLGERINKKTYETVRKIHETGHEIGNHSWSHKKLTSLSDNEQFQELERTNTAIKNIIQRDIKWFRPPYGCHDENVLKNVNLFNMYSILWTVDSLDWKNDKPEILIERVISAVHNGAIILFHDHDSRSNTVEALPRIITILKKSGYKLVTLSEWEKKIRDRQKYEILSNSNRTRVATIMPQRGKILDRNGIELAVNKISYVIVFDGEKTLHKEASEEEVAAGDNVVAFYKRHYPFGSICSHVLGYTKKQQTGVSGIEYIHDDVLKGTPGKIEQEVNSKKRIIRELSNTPPQDGNDVQLTIDINLQKKIAEIFHNHKGSVTVVDVRNGEILALYNSPAYDNNLFTGTLPNDTWKSLNSPSLPLVNRALSYQTPLGSVFKIIVALAALKDGIITPQEKFLCKGHMQIGNRKFRCWKSAGHGYVSLNEAIASSCNIYFYHIGKKINVDSVVEMASKFGIGSGPLIKNFKEEASGLLPNKSWREQRLYSQWQLGDTINLAIGQGYILATPLQLAVLAARFATGKEVMPYIEINKTKQDFTEIDINHTHLTIVQNAMFDAVNSRIGTAYTTNLPKDIRIAGKTGTPEINSQGKSHKLFIAYGSSHYAISVFIEYGKAPRQDFLIAYKILNYMAQSGY</sequence>
<evidence type="ECO:0000259" key="11">
    <source>
        <dbReference type="PROSITE" id="PS51677"/>
    </source>
</evidence>
<dbReference type="Gene3D" id="3.40.710.10">
    <property type="entry name" value="DD-peptidase/beta-lactamase superfamily"/>
    <property type="match status" value="1"/>
</dbReference>
<keyword evidence="12" id="KW-0378">Hydrolase</keyword>
<comment type="subcellular location">
    <subcellularLocation>
        <location evidence="2">Cell membrane</location>
    </subcellularLocation>
    <subcellularLocation>
        <location evidence="1">Membrane</location>
        <topology evidence="1">Single-pass membrane protein</topology>
    </subcellularLocation>
</comment>
<dbReference type="GO" id="GO:0005886">
    <property type="term" value="C:plasma membrane"/>
    <property type="evidence" value="ECO:0007669"/>
    <property type="project" value="UniProtKB-SubCell"/>
</dbReference>
<evidence type="ECO:0000256" key="4">
    <source>
        <dbReference type="ARBA" id="ARBA00022692"/>
    </source>
</evidence>
<proteinExistence type="predicted"/>
<evidence type="ECO:0000256" key="6">
    <source>
        <dbReference type="ARBA" id="ARBA00022984"/>
    </source>
</evidence>
<accession>A0A5E4NQU5</accession>
<keyword evidence="8" id="KW-0472">Membrane</keyword>
<dbReference type="GO" id="GO:0071972">
    <property type="term" value="F:peptidoglycan L,D-transpeptidase activity"/>
    <property type="evidence" value="ECO:0007669"/>
    <property type="project" value="TreeGrafter"/>
</dbReference>
<dbReference type="InterPro" id="IPR012338">
    <property type="entry name" value="Beta-lactam/transpept-like"/>
</dbReference>
<evidence type="ECO:0000313" key="13">
    <source>
        <dbReference type="Proteomes" id="UP000325440"/>
    </source>
</evidence>
<evidence type="ECO:0000256" key="9">
    <source>
        <dbReference type="ARBA" id="ARBA00023316"/>
    </source>
</evidence>
<dbReference type="Pfam" id="PF03717">
    <property type="entry name" value="PBP_dimer"/>
    <property type="match status" value="1"/>
</dbReference>
<dbReference type="GO" id="GO:0071555">
    <property type="term" value="P:cell wall organization"/>
    <property type="evidence" value="ECO:0007669"/>
    <property type="project" value="UniProtKB-KW"/>
</dbReference>
<keyword evidence="13" id="KW-1185">Reference proteome</keyword>
<keyword evidence="10" id="KW-0732">Signal</keyword>
<dbReference type="InterPro" id="IPR005311">
    <property type="entry name" value="PBP_dimer"/>
</dbReference>
<dbReference type="GO" id="GO:0008360">
    <property type="term" value="P:regulation of cell shape"/>
    <property type="evidence" value="ECO:0007669"/>
    <property type="project" value="UniProtKB-KW"/>
</dbReference>
<dbReference type="GO" id="GO:0016810">
    <property type="term" value="F:hydrolase activity, acting on carbon-nitrogen (but not peptide) bonds"/>
    <property type="evidence" value="ECO:0007669"/>
    <property type="project" value="InterPro"/>
</dbReference>
<reference evidence="12 13" key="1">
    <citation type="submission" date="2019-08" db="EMBL/GenBank/DDBJ databases">
        <authorList>
            <person name="Alioto T."/>
            <person name="Alioto T."/>
            <person name="Gomez Garrido J."/>
        </authorList>
    </citation>
    <scope>NUCLEOTIDE SEQUENCE [LARGE SCALE GENOMIC DNA]</scope>
</reference>
<dbReference type="CDD" id="cd10917">
    <property type="entry name" value="CE4_NodB_like_6s_7s"/>
    <property type="match status" value="1"/>
</dbReference>
<dbReference type="PANTHER" id="PTHR30627:SF2">
    <property type="entry name" value="PEPTIDOGLYCAN D,D-TRANSPEPTIDASE MRDA"/>
    <property type="match status" value="1"/>
</dbReference>
<dbReference type="GO" id="GO:0005975">
    <property type="term" value="P:carbohydrate metabolic process"/>
    <property type="evidence" value="ECO:0007669"/>
    <property type="project" value="InterPro"/>
</dbReference>
<dbReference type="InterPro" id="IPR011330">
    <property type="entry name" value="Glyco_hydro/deAcase_b/a-brl"/>
</dbReference>
<name>A0A5E4NQU5_9HEMI</name>
<keyword evidence="5" id="KW-0133">Cell shape</keyword>
<dbReference type="InterPro" id="IPR050515">
    <property type="entry name" value="Beta-lactam/transpept"/>
</dbReference>
<dbReference type="SUPFAM" id="SSF56519">
    <property type="entry name" value="Penicillin binding protein dimerisation domain"/>
    <property type="match status" value="1"/>
</dbReference>
<feature type="signal peptide" evidence="10">
    <location>
        <begin position="1"/>
        <end position="21"/>
    </location>
</feature>
<organism evidence="12 13">
    <name type="scientific">Cinara cedri</name>
    <dbReference type="NCBI Taxonomy" id="506608"/>
    <lineage>
        <taxon>Eukaryota</taxon>
        <taxon>Metazoa</taxon>
        <taxon>Ecdysozoa</taxon>
        <taxon>Arthropoda</taxon>
        <taxon>Hexapoda</taxon>
        <taxon>Insecta</taxon>
        <taxon>Pterygota</taxon>
        <taxon>Neoptera</taxon>
        <taxon>Paraneoptera</taxon>
        <taxon>Hemiptera</taxon>
        <taxon>Sternorrhyncha</taxon>
        <taxon>Aphidomorpha</taxon>
        <taxon>Aphidoidea</taxon>
        <taxon>Aphididae</taxon>
        <taxon>Lachninae</taxon>
        <taxon>Cinara</taxon>
    </lineage>
</organism>
<keyword evidence="4" id="KW-0812">Transmembrane</keyword>
<keyword evidence="7" id="KW-1133">Transmembrane helix</keyword>
<dbReference type="Pfam" id="PF00905">
    <property type="entry name" value="Transpeptidase"/>
    <property type="match status" value="1"/>
</dbReference>
<dbReference type="SUPFAM" id="SSF88713">
    <property type="entry name" value="Glycoside hydrolase/deacetylase"/>
    <property type="match status" value="1"/>
</dbReference>
<dbReference type="Pfam" id="PF01522">
    <property type="entry name" value="Polysacc_deac_1"/>
    <property type="match status" value="1"/>
</dbReference>
<gene>
    <name evidence="12" type="ORF">CINCED_3A013391</name>
</gene>
<evidence type="ECO:0000256" key="3">
    <source>
        <dbReference type="ARBA" id="ARBA00022475"/>
    </source>
</evidence>
<evidence type="ECO:0000313" key="12">
    <source>
        <dbReference type="EMBL" id="VVC46341.1"/>
    </source>
</evidence>
<evidence type="ECO:0000256" key="2">
    <source>
        <dbReference type="ARBA" id="ARBA00004236"/>
    </source>
</evidence>
<dbReference type="InterPro" id="IPR036138">
    <property type="entry name" value="PBP_dimer_sf"/>
</dbReference>
<dbReference type="PANTHER" id="PTHR30627">
    <property type="entry name" value="PEPTIDOGLYCAN D,D-TRANSPEPTIDASE"/>
    <property type="match status" value="1"/>
</dbReference>